<dbReference type="EC" id="2.7.13.3" evidence="2"/>
<keyword evidence="7" id="KW-0067">ATP-binding</keyword>
<proteinExistence type="predicted"/>
<dbReference type="InterPro" id="IPR036890">
    <property type="entry name" value="HATPase_C_sf"/>
</dbReference>
<dbReference type="CDD" id="cd16917">
    <property type="entry name" value="HATPase_UhpB-NarQ-NarX-like"/>
    <property type="match status" value="1"/>
</dbReference>
<accession>A0A498RDS8</accession>
<keyword evidence="8" id="KW-0902">Two-component regulatory system</keyword>
<dbReference type="GO" id="GO:0000155">
    <property type="term" value="F:phosphorelay sensor kinase activity"/>
    <property type="evidence" value="ECO:0007669"/>
    <property type="project" value="InterPro"/>
</dbReference>
<dbReference type="PANTHER" id="PTHR24421:SF10">
    <property type="entry name" value="NITRATE_NITRITE SENSOR PROTEIN NARQ"/>
    <property type="match status" value="1"/>
</dbReference>
<feature type="transmembrane region" description="Helical" evidence="10">
    <location>
        <begin position="42"/>
        <end position="64"/>
    </location>
</feature>
<dbReference type="GO" id="GO:0046983">
    <property type="term" value="F:protein dimerization activity"/>
    <property type="evidence" value="ECO:0007669"/>
    <property type="project" value="InterPro"/>
</dbReference>
<dbReference type="Gene3D" id="1.20.5.1930">
    <property type="match status" value="1"/>
</dbReference>
<protein>
    <recommendedName>
        <fullName evidence="2">histidine kinase</fullName>
        <ecNumber evidence="2">2.7.13.3</ecNumber>
    </recommendedName>
</protein>
<keyword evidence="10" id="KW-0812">Transmembrane</keyword>
<evidence type="ECO:0000256" key="3">
    <source>
        <dbReference type="ARBA" id="ARBA00022553"/>
    </source>
</evidence>
<dbReference type="Pfam" id="PF07730">
    <property type="entry name" value="HisKA_3"/>
    <property type="match status" value="1"/>
</dbReference>
<dbReference type="InterPro" id="IPR011712">
    <property type="entry name" value="Sig_transdc_His_kin_sub3_dim/P"/>
</dbReference>
<dbReference type="RefSeq" id="WP_122630266.1">
    <property type="nucleotide sequence ID" value="NZ_UPPP01000127.1"/>
</dbReference>
<feature type="domain" description="Histidine kinase" evidence="11">
    <location>
        <begin position="461"/>
        <end position="553"/>
    </location>
</feature>
<evidence type="ECO:0000256" key="2">
    <source>
        <dbReference type="ARBA" id="ARBA00012438"/>
    </source>
</evidence>
<dbReference type="Pfam" id="PF02518">
    <property type="entry name" value="HATPase_c"/>
    <property type="match status" value="1"/>
</dbReference>
<feature type="transmembrane region" description="Helical" evidence="10">
    <location>
        <begin position="105"/>
        <end position="123"/>
    </location>
</feature>
<dbReference type="InterPro" id="IPR031621">
    <property type="entry name" value="HisKA_7TM"/>
</dbReference>
<dbReference type="OrthoDB" id="9781904at2"/>
<keyword evidence="6 12" id="KW-0418">Kinase</keyword>
<keyword evidence="10" id="KW-1133">Transmembrane helix</keyword>
<dbReference type="InterPro" id="IPR005467">
    <property type="entry name" value="His_kinase_dom"/>
</dbReference>
<feature type="transmembrane region" description="Helical" evidence="10">
    <location>
        <begin position="176"/>
        <end position="194"/>
    </location>
</feature>
<dbReference type="Proteomes" id="UP000277811">
    <property type="component" value="Unassembled WGS sequence"/>
</dbReference>
<dbReference type="GO" id="GO:0016020">
    <property type="term" value="C:membrane"/>
    <property type="evidence" value="ECO:0007669"/>
    <property type="project" value="InterPro"/>
</dbReference>
<dbReference type="SMART" id="SM00387">
    <property type="entry name" value="HATPase_c"/>
    <property type="match status" value="1"/>
</dbReference>
<keyword evidence="5" id="KW-0547">Nucleotide-binding</keyword>
<dbReference type="Pfam" id="PF16927">
    <property type="entry name" value="HisKA_7TM"/>
    <property type="match status" value="1"/>
</dbReference>
<keyword evidence="4" id="KW-0808">Transferase</keyword>
<evidence type="ECO:0000256" key="1">
    <source>
        <dbReference type="ARBA" id="ARBA00000085"/>
    </source>
</evidence>
<feature type="transmembrane region" description="Helical" evidence="10">
    <location>
        <begin position="76"/>
        <end position="93"/>
    </location>
</feature>
<organism evidence="12 13">
    <name type="scientific">Lucifera butyrica</name>
    <dbReference type="NCBI Taxonomy" id="1351585"/>
    <lineage>
        <taxon>Bacteria</taxon>
        <taxon>Bacillati</taxon>
        <taxon>Bacillota</taxon>
        <taxon>Negativicutes</taxon>
        <taxon>Veillonellales</taxon>
        <taxon>Veillonellaceae</taxon>
        <taxon>Lucifera</taxon>
    </lineage>
</organism>
<evidence type="ECO:0000256" key="4">
    <source>
        <dbReference type="ARBA" id="ARBA00022679"/>
    </source>
</evidence>
<evidence type="ECO:0000256" key="10">
    <source>
        <dbReference type="SAM" id="Phobius"/>
    </source>
</evidence>
<name>A0A498RDS8_9FIRM</name>
<gene>
    <name evidence="12" type="ORF">LUCI_4774</name>
</gene>
<evidence type="ECO:0000256" key="7">
    <source>
        <dbReference type="ARBA" id="ARBA00022840"/>
    </source>
</evidence>
<reference evidence="12 13" key="1">
    <citation type="submission" date="2018-06" db="EMBL/GenBank/DDBJ databases">
        <authorList>
            <person name="Strepis N."/>
        </authorList>
    </citation>
    <scope>NUCLEOTIDE SEQUENCE [LARGE SCALE GENOMIC DNA]</scope>
    <source>
        <strain evidence="12">LUCI</strain>
    </source>
</reference>
<dbReference type="Gene3D" id="3.30.450.20">
    <property type="entry name" value="PAS domain"/>
    <property type="match status" value="1"/>
</dbReference>
<dbReference type="PROSITE" id="PS50109">
    <property type="entry name" value="HIS_KIN"/>
    <property type="match status" value="1"/>
</dbReference>
<keyword evidence="10" id="KW-0472">Membrane</keyword>
<comment type="catalytic activity">
    <reaction evidence="1">
        <text>ATP + protein L-histidine = ADP + protein N-phospho-L-histidine.</text>
        <dbReference type="EC" id="2.7.13.3"/>
    </reaction>
</comment>
<dbReference type="SUPFAM" id="SSF55874">
    <property type="entry name" value="ATPase domain of HSP90 chaperone/DNA topoisomerase II/histidine kinase"/>
    <property type="match status" value="1"/>
</dbReference>
<evidence type="ECO:0000313" key="12">
    <source>
        <dbReference type="EMBL" id="VBB09479.1"/>
    </source>
</evidence>
<feature type="transmembrane region" description="Helical" evidence="10">
    <location>
        <begin position="12"/>
        <end position="30"/>
    </location>
</feature>
<dbReference type="GO" id="GO:0005524">
    <property type="term" value="F:ATP binding"/>
    <property type="evidence" value="ECO:0007669"/>
    <property type="project" value="UniProtKB-KW"/>
</dbReference>
<evidence type="ECO:0000256" key="9">
    <source>
        <dbReference type="SAM" id="Coils"/>
    </source>
</evidence>
<feature type="coiled-coil region" evidence="9">
    <location>
        <begin position="378"/>
        <end position="408"/>
    </location>
</feature>
<keyword evidence="9" id="KW-0175">Coiled coil</keyword>
<evidence type="ECO:0000256" key="8">
    <source>
        <dbReference type="ARBA" id="ARBA00023012"/>
    </source>
</evidence>
<dbReference type="EMBL" id="UPPP01000127">
    <property type="protein sequence ID" value="VBB09479.1"/>
    <property type="molecule type" value="Genomic_DNA"/>
</dbReference>
<keyword evidence="13" id="KW-1185">Reference proteome</keyword>
<feature type="transmembrane region" description="Helical" evidence="10">
    <location>
        <begin position="143"/>
        <end position="164"/>
    </location>
</feature>
<dbReference type="InterPro" id="IPR003594">
    <property type="entry name" value="HATPase_dom"/>
</dbReference>
<evidence type="ECO:0000256" key="5">
    <source>
        <dbReference type="ARBA" id="ARBA00022741"/>
    </source>
</evidence>
<keyword evidence="3" id="KW-0597">Phosphoprotein</keyword>
<evidence type="ECO:0000256" key="6">
    <source>
        <dbReference type="ARBA" id="ARBA00022777"/>
    </source>
</evidence>
<evidence type="ECO:0000259" key="11">
    <source>
        <dbReference type="PROSITE" id="PS50109"/>
    </source>
</evidence>
<evidence type="ECO:0000313" key="13">
    <source>
        <dbReference type="Proteomes" id="UP000277811"/>
    </source>
</evidence>
<dbReference type="InterPro" id="IPR050482">
    <property type="entry name" value="Sensor_HK_TwoCompSys"/>
</dbReference>
<dbReference type="PANTHER" id="PTHR24421">
    <property type="entry name" value="NITRATE/NITRITE SENSOR PROTEIN NARX-RELATED"/>
    <property type="match status" value="1"/>
</dbReference>
<feature type="transmembrane region" description="Helical" evidence="10">
    <location>
        <begin position="200"/>
        <end position="219"/>
    </location>
</feature>
<dbReference type="Gene3D" id="3.30.565.10">
    <property type="entry name" value="Histidine kinase-like ATPase, C-terminal domain"/>
    <property type="match status" value="1"/>
</dbReference>
<dbReference type="AlphaFoldDB" id="A0A498RDS8"/>
<sequence length="553" mass="61993">MPIKFYQPIQSIWFYLFVIGVLISLATYTWQFRKIPGAKQQVYIHACKFFWLLFQVLTSVSITLADKLFWFKLNQMAAVLTPYFWLVFVLNISNQQRKISPIVKYGFLAMIGGLWVGIMSNFFLRDAWLEDRTLKVVAGTAAWAMWISSYLLCAITMAFSVRWVLVTAGLRRKQALWFTISGLFSLVGTFWTHIPGSQAFAPLPLGFLVSGLLVTWGFYRWHVYSVLPLAQETAVRNMIDGLLVVDEYGYIADINPAAKTELTGLPVSVGGRFSELAAAWPALNEVCGDHSLGTAEIVRELPGGIRYYQLSTTSLQTGGQLLGKVIILKTITRQKQDQAKLLKTEKTLSILAERERLGRELHDVQGQFPCYVKTQTQAIELLLARNRLTEALEKLEQLKNAADAAFTDVRESIAGLKTAKAGRDFFETLQYWLNQFQNMSGIAVVYRGPKSLPSQWVSPEDEVQLLRIIQEALSNTRKHSGASRAEVAFSFAGSCLTVTIQDNGRGFNTSSYRKPAKFGLEILRERTAEIGGICRIRSGPGQGTVITVEILLP</sequence>